<keyword evidence="4" id="KW-1185">Reference proteome</keyword>
<feature type="compositionally biased region" description="Polar residues" evidence="1">
    <location>
        <begin position="1"/>
        <end position="14"/>
    </location>
</feature>
<dbReference type="PANTHER" id="PTHR35297:SF2">
    <property type="entry name" value="PROTEIN, PUTATIVE-RELATED"/>
    <property type="match status" value="1"/>
</dbReference>
<reference evidence="3 4" key="1">
    <citation type="submission" date="2023-10" db="EMBL/GenBank/DDBJ databases">
        <title>Chromosome-scale genome assembly provides insights into flower coloration mechanisms of Canna indica.</title>
        <authorList>
            <person name="Li C."/>
        </authorList>
    </citation>
    <scope>NUCLEOTIDE SEQUENCE [LARGE SCALE GENOMIC DNA]</scope>
    <source>
        <tissue evidence="3">Flower</tissue>
    </source>
</reference>
<feature type="region of interest" description="Disordered" evidence="1">
    <location>
        <begin position="1"/>
        <end position="40"/>
    </location>
</feature>
<protein>
    <submittedName>
        <fullName evidence="3">Uncharacterized protein</fullName>
    </submittedName>
</protein>
<evidence type="ECO:0000256" key="1">
    <source>
        <dbReference type="SAM" id="MobiDB-lite"/>
    </source>
</evidence>
<name>A0AAQ3KBP0_9LILI</name>
<dbReference type="Proteomes" id="UP001327560">
    <property type="component" value="Chromosome 4"/>
</dbReference>
<evidence type="ECO:0000313" key="3">
    <source>
        <dbReference type="EMBL" id="WOL05587.1"/>
    </source>
</evidence>
<dbReference type="PANTHER" id="PTHR35297">
    <property type="entry name" value="PROTEIN, PUTATIVE-RELATED"/>
    <property type="match status" value="1"/>
</dbReference>
<dbReference type="AlphaFoldDB" id="A0AAQ3KBP0"/>
<proteinExistence type="predicted"/>
<keyword evidence="2" id="KW-0812">Transmembrane</keyword>
<sequence>MQRQSLGSPTSKIQLSAAAGGGGATSRAARPDEEEIKAEKQIRCTPKVEKSIHLVPLLTLLCLLILFLISHDPSSEDMEVFGGGSGGVMRYDDAKAVAGAERASAIHSNRRLKEALAAAEGGAVHSRKLGITRPGART</sequence>
<keyword evidence="2" id="KW-1133">Transmembrane helix</keyword>
<organism evidence="3 4">
    <name type="scientific">Canna indica</name>
    <name type="common">Indian-shot</name>
    <dbReference type="NCBI Taxonomy" id="4628"/>
    <lineage>
        <taxon>Eukaryota</taxon>
        <taxon>Viridiplantae</taxon>
        <taxon>Streptophyta</taxon>
        <taxon>Embryophyta</taxon>
        <taxon>Tracheophyta</taxon>
        <taxon>Spermatophyta</taxon>
        <taxon>Magnoliopsida</taxon>
        <taxon>Liliopsida</taxon>
        <taxon>Zingiberales</taxon>
        <taxon>Cannaceae</taxon>
        <taxon>Canna</taxon>
    </lineage>
</organism>
<feature type="transmembrane region" description="Helical" evidence="2">
    <location>
        <begin position="51"/>
        <end position="69"/>
    </location>
</feature>
<evidence type="ECO:0000256" key="2">
    <source>
        <dbReference type="SAM" id="Phobius"/>
    </source>
</evidence>
<gene>
    <name evidence="3" type="ORF">Cni_G14316</name>
</gene>
<dbReference type="EMBL" id="CP136893">
    <property type="protein sequence ID" value="WOL05587.1"/>
    <property type="molecule type" value="Genomic_DNA"/>
</dbReference>
<accession>A0AAQ3KBP0</accession>
<evidence type="ECO:0000313" key="4">
    <source>
        <dbReference type="Proteomes" id="UP001327560"/>
    </source>
</evidence>
<keyword evidence="2" id="KW-0472">Membrane</keyword>